<comment type="catalytic activity">
    <reaction evidence="9 10">
        <text>glycine(in) = glycine(out)</text>
        <dbReference type="Rhea" id="RHEA:70715"/>
        <dbReference type="ChEBI" id="CHEBI:57305"/>
    </reaction>
</comment>
<evidence type="ECO:0000256" key="7">
    <source>
        <dbReference type="ARBA" id="ARBA00023128"/>
    </source>
</evidence>
<evidence type="ECO:0000256" key="3">
    <source>
        <dbReference type="ARBA" id="ARBA00022692"/>
    </source>
</evidence>
<keyword evidence="6 10" id="KW-1133">Transmembrane helix</keyword>
<dbReference type="SUPFAM" id="SSF103506">
    <property type="entry name" value="Mitochondrial carrier"/>
    <property type="match status" value="1"/>
</dbReference>
<evidence type="ECO:0000313" key="13">
    <source>
        <dbReference type="EMBL" id="CAK7218199.1"/>
    </source>
</evidence>
<keyword evidence="3 10" id="KW-0812">Transmembrane</keyword>
<evidence type="ECO:0000256" key="5">
    <source>
        <dbReference type="ARBA" id="ARBA00022792"/>
    </source>
</evidence>
<evidence type="ECO:0000256" key="8">
    <source>
        <dbReference type="ARBA" id="ARBA00023136"/>
    </source>
</evidence>
<evidence type="ECO:0000256" key="10">
    <source>
        <dbReference type="HAMAP-Rule" id="MF_03064"/>
    </source>
</evidence>
<dbReference type="PANTHER" id="PTHR46181">
    <property type="entry name" value="MITOCHONDRIAL GLYCINE TRANSPORTER"/>
    <property type="match status" value="1"/>
</dbReference>
<accession>A0ABP0BEZ5</accession>
<feature type="repeat" description="Solcar" evidence="11">
    <location>
        <begin position="149"/>
        <end position="233"/>
    </location>
</feature>
<dbReference type="Gene3D" id="1.50.40.10">
    <property type="entry name" value="Mitochondrial carrier domain"/>
    <property type="match status" value="2"/>
</dbReference>
<keyword evidence="2 10" id="KW-0813">Transport</keyword>
<dbReference type="HAMAP" id="MF_03064">
    <property type="entry name" value="SLC25A38"/>
    <property type="match status" value="1"/>
</dbReference>
<evidence type="ECO:0000256" key="2">
    <source>
        <dbReference type="ARBA" id="ARBA00022448"/>
    </source>
</evidence>
<organism evidence="13 14">
    <name type="scientific">Sporothrix curviconia</name>
    <dbReference type="NCBI Taxonomy" id="1260050"/>
    <lineage>
        <taxon>Eukaryota</taxon>
        <taxon>Fungi</taxon>
        <taxon>Dikarya</taxon>
        <taxon>Ascomycota</taxon>
        <taxon>Pezizomycotina</taxon>
        <taxon>Sordariomycetes</taxon>
        <taxon>Sordariomycetidae</taxon>
        <taxon>Ophiostomatales</taxon>
        <taxon>Ophiostomataceae</taxon>
        <taxon>Sporothrix</taxon>
    </lineage>
</organism>
<comment type="subcellular location">
    <subcellularLocation>
        <location evidence="1">Membrane</location>
        <topology evidence="1">Multi-pass membrane protein</topology>
    </subcellularLocation>
    <subcellularLocation>
        <location evidence="10">Mitochondrion inner membrane</location>
        <topology evidence="10">Multi-pass membrane protein</topology>
    </subcellularLocation>
</comment>
<dbReference type="InterPro" id="IPR018108">
    <property type="entry name" value="MCP_transmembrane"/>
</dbReference>
<evidence type="ECO:0000256" key="11">
    <source>
        <dbReference type="PROSITE-ProRule" id="PRU00282"/>
    </source>
</evidence>
<keyword evidence="4 10" id="KW-0677">Repeat</keyword>
<feature type="repeat" description="Solcar" evidence="11">
    <location>
        <begin position="263"/>
        <end position="347"/>
    </location>
</feature>
<dbReference type="EMBL" id="CAWUHB010000015">
    <property type="protein sequence ID" value="CAK7218199.1"/>
    <property type="molecule type" value="Genomic_DNA"/>
</dbReference>
<dbReference type="InterPro" id="IPR030847">
    <property type="entry name" value="Hem25/SLC25A38"/>
</dbReference>
<evidence type="ECO:0000256" key="12">
    <source>
        <dbReference type="SAM" id="MobiDB-lite"/>
    </source>
</evidence>
<protein>
    <recommendedName>
        <fullName evidence="10">Mitochondrial glycine transporter</fullName>
    </recommendedName>
    <alternativeName>
        <fullName evidence="10">Solute carrier family 25 member 38 homolog</fullName>
    </alternativeName>
</protein>
<dbReference type="InterPro" id="IPR023395">
    <property type="entry name" value="MCP_dom_sf"/>
</dbReference>
<reference evidence="13 14" key="1">
    <citation type="submission" date="2024-01" db="EMBL/GenBank/DDBJ databases">
        <authorList>
            <person name="Allen C."/>
            <person name="Tagirdzhanova G."/>
        </authorList>
    </citation>
    <scope>NUCLEOTIDE SEQUENCE [LARGE SCALE GENOMIC DNA]</scope>
</reference>
<keyword evidence="14" id="KW-1185">Reference proteome</keyword>
<evidence type="ECO:0000256" key="6">
    <source>
        <dbReference type="ARBA" id="ARBA00022989"/>
    </source>
</evidence>
<evidence type="ECO:0000256" key="9">
    <source>
        <dbReference type="ARBA" id="ARBA00034060"/>
    </source>
</evidence>
<evidence type="ECO:0000256" key="4">
    <source>
        <dbReference type="ARBA" id="ARBA00022737"/>
    </source>
</evidence>
<dbReference type="PANTHER" id="PTHR46181:SF3">
    <property type="entry name" value="MITOCHONDRIAL GLYCINE TRANSPORTER"/>
    <property type="match status" value="1"/>
</dbReference>
<keyword evidence="7 10" id="KW-0496">Mitochondrion</keyword>
<evidence type="ECO:0000313" key="14">
    <source>
        <dbReference type="Proteomes" id="UP001642405"/>
    </source>
</evidence>
<proteinExistence type="inferred from homology"/>
<sequence length="366" mass="38266">MSNSSPKAPSKTSSGVLSAVLLQPIDLLKTRVQQSGHNSLRRVLADLRTAAQTSAAAATSPALPASSSSSSTPGAAGTIQKPRSFVASLYRGTVPSALRTGFGSALYFAGLNYIRSNAAKVPILAASGSASTPASASGGGGGSSGLVKLSNTGNMLAGAVARASAGFVLMPLTIIKVRYESSLYSYRSLAEAGSDILRKEGVRGFFSGFGATAIRDAPYAGLYVLMYEQIKRRLNALSEKQTAAMTAAVAATDRIERNMGVSRAAAINFSSGILAAATCSAVSNPFDAVKTRIQLQPARYRNMLHAARRMLAEEGVRSMWNGLALRMSRKAMSSALAWTLYEELIRRAETRWAAAAADRSGEKGVL</sequence>
<keyword evidence="8 10" id="KW-0472">Membrane</keyword>
<comment type="similarity">
    <text evidence="10">Belongs to the mitochondrial carrier (TC 2.A.29) family. SLC25A38 subfamily.</text>
</comment>
<name>A0ABP0BEZ5_9PEZI</name>
<dbReference type="Pfam" id="PF00153">
    <property type="entry name" value="Mito_carr"/>
    <property type="match status" value="3"/>
</dbReference>
<feature type="region of interest" description="Disordered" evidence="12">
    <location>
        <begin position="56"/>
        <end position="78"/>
    </location>
</feature>
<evidence type="ECO:0000256" key="1">
    <source>
        <dbReference type="ARBA" id="ARBA00004141"/>
    </source>
</evidence>
<dbReference type="Proteomes" id="UP001642405">
    <property type="component" value="Unassembled WGS sequence"/>
</dbReference>
<comment type="function">
    <text evidence="10">Mitochondrial glycine transporter that imports glycine into the mitochondrial matrix. Plays an important role in providing glycine for the first enzymatic step in heme biosynthesis, the condensation of glycine with succinyl-CoA to produce 5-aminolevulinate (ALA) in the miochondrial matrix.</text>
</comment>
<dbReference type="PROSITE" id="PS50920">
    <property type="entry name" value="SOLCAR"/>
    <property type="match status" value="2"/>
</dbReference>
<comment type="caution">
    <text evidence="13">The sequence shown here is derived from an EMBL/GenBank/DDBJ whole genome shotgun (WGS) entry which is preliminary data.</text>
</comment>
<keyword evidence="5 10" id="KW-0999">Mitochondrion inner membrane</keyword>
<gene>
    <name evidence="13" type="ORF">SCUCBS95973_003404</name>
</gene>